<reference evidence="1 2" key="2">
    <citation type="submission" date="2014-03" db="EMBL/GenBank/DDBJ databases">
        <title>The Genome Sequence of Anncaliia algerae insect isolate PRA339.</title>
        <authorList>
            <consortium name="The Broad Institute Genome Sequencing Platform"/>
            <consortium name="The Broad Institute Genome Sequencing Center for Infectious Disease"/>
            <person name="Cuomo C."/>
            <person name="Becnel J."/>
            <person name="Sanscrainte N."/>
            <person name="Walker B."/>
            <person name="Young S.K."/>
            <person name="Zeng Q."/>
            <person name="Gargeya S."/>
            <person name="Fitzgerald M."/>
            <person name="Haas B."/>
            <person name="Abouelleil A."/>
            <person name="Alvarado L."/>
            <person name="Arachchi H.M."/>
            <person name="Berlin A.M."/>
            <person name="Chapman S.B."/>
            <person name="Dewar J."/>
            <person name="Goldberg J."/>
            <person name="Griggs A."/>
            <person name="Gujja S."/>
            <person name="Hansen M."/>
            <person name="Howarth C."/>
            <person name="Imamovic A."/>
            <person name="Larimer J."/>
            <person name="McCowan C."/>
            <person name="Murphy C."/>
            <person name="Neiman D."/>
            <person name="Pearson M."/>
            <person name="Priest M."/>
            <person name="Roberts A."/>
            <person name="Saif S."/>
            <person name="Shea T."/>
            <person name="Sisk P."/>
            <person name="Sykes S."/>
            <person name="Wortman J."/>
            <person name="Nusbaum C."/>
            <person name="Birren B."/>
        </authorList>
    </citation>
    <scope>NUCLEOTIDE SEQUENCE [LARGE SCALE GENOMIC DNA]</scope>
    <source>
        <strain evidence="1 2">PRA339</strain>
    </source>
</reference>
<dbReference type="HOGENOM" id="CLU_2120505_0_0_1"/>
<name>A0A059EW91_9MICR</name>
<reference evidence="2" key="1">
    <citation type="submission" date="2013-02" db="EMBL/GenBank/DDBJ databases">
        <authorList>
            <consortium name="The Broad Institute Genome Sequencing Platform"/>
            <person name="Cuomo C."/>
            <person name="Becnel J."/>
            <person name="Sanscrainte N."/>
            <person name="Walker B."/>
            <person name="Young S.K."/>
            <person name="Zeng Q."/>
            <person name="Gargeya S."/>
            <person name="Fitzgerald M."/>
            <person name="Haas B."/>
            <person name="Abouelleil A."/>
            <person name="Alvarado L."/>
            <person name="Arachchi H.M."/>
            <person name="Berlin A.M."/>
            <person name="Chapman S.B."/>
            <person name="Dewar J."/>
            <person name="Goldberg J."/>
            <person name="Griggs A."/>
            <person name="Gujja S."/>
            <person name="Hansen M."/>
            <person name="Howarth C."/>
            <person name="Imamovic A."/>
            <person name="Larimer J."/>
            <person name="McCowan C."/>
            <person name="Murphy C."/>
            <person name="Neiman D."/>
            <person name="Pearson M."/>
            <person name="Priest M."/>
            <person name="Roberts A."/>
            <person name="Saif S."/>
            <person name="Shea T."/>
            <person name="Sisk P."/>
            <person name="Sykes S."/>
            <person name="Wortman J."/>
            <person name="Nusbaum C."/>
            <person name="Birren B."/>
        </authorList>
    </citation>
    <scope>NUCLEOTIDE SEQUENCE [LARGE SCALE GENOMIC DNA]</scope>
    <source>
        <strain evidence="2">PRA339</strain>
    </source>
</reference>
<dbReference type="OrthoDB" id="10291919at2759"/>
<keyword evidence="2" id="KW-1185">Reference proteome</keyword>
<dbReference type="VEuPathDB" id="MicrosporidiaDB:H312_03495"/>
<gene>
    <name evidence="1" type="ORF">H312_03495</name>
</gene>
<dbReference type="AlphaFoldDB" id="A0A059EW91"/>
<dbReference type="EMBL" id="KK365359">
    <property type="protein sequence ID" value="KCZ79122.1"/>
    <property type="molecule type" value="Genomic_DNA"/>
</dbReference>
<evidence type="ECO:0000313" key="2">
    <source>
        <dbReference type="Proteomes" id="UP000030655"/>
    </source>
</evidence>
<evidence type="ECO:0000313" key="1">
    <source>
        <dbReference type="EMBL" id="KCZ79122.1"/>
    </source>
</evidence>
<accession>A0A059EW91</accession>
<dbReference type="Proteomes" id="UP000030655">
    <property type="component" value="Unassembled WGS sequence"/>
</dbReference>
<proteinExistence type="predicted"/>
<sequence length="114" mass="14196">MKKHVYNFKVLTEDECKKLKRIFKSQLYYTYNDLCKISKKHNIPYYKIIEFLEIKKKQERSMWDDFFSNAEETIKRIELNNDYAMINYKRIKNEFNNEINSNLNLRDIFYQEKI</sequence>
<organism evidence="1 2">
    <name type="scientific">Anncaliia algerae PRA339</name>
    <dbReference type="NCBI Taxonomy" id="1288291"/>
    <lineage>
        <taxon>Eukaryota</taxon>
        <taxon>Fungi</taxon>
        <taxon>Fungi incertae sedis</taxon>
        <taxon>Microsporidia</taxon>
        <taxon>Tubulinosematoidea</taxon>
        <taxon>Tubulinosematidae</taxon>
        <taxon>Anncaliia</taxon>
    </lineage>
</organism>
<protein>
    <submittedName>
        <fullName evidence="1">Uncharacterized protein</fullName>
    </submittedName>
</protein>